<feature type="transmembrane region" description="Helical" evidence="6">
    <location>
        <begin position="264"/>
        <end position="287"/>
    </location>
</feature>
<gene>
    <name evidence="8" type="ORF">HX89_12325</name>
</gene>
<feature type="transmembrane region" description="Helical" evidence="6">
    <location>
        <begin position="153"/>
        <end position="170"/>
    </location>
</feature>
<organism evidence="8 9">
    <name type="scientific">Dermacoccus nishinomiyaensis</name>
    <dbReference type="NCBI Taxonomy" id="1274"/>
    <lineage>
        <taxon>Bacteria</taxon>
        <taxon>Bacillati</taxon>
        <taxon>Actinomycetota</taxon>
        <taxon>Actinomycetes</taxon>
        <taxon>Micrococcales</taxon>
        <taxon>Dermacoccaceae</taxon>
        <taxon>Dermacoccus</taxon>
    </lineage>
</organism>
<evidence type="ECO:0000256" key="3">
    <source>
        <dbReference type="ARBA" id="ARBA00022748"/>
    </source>
</evidence>
<dbReference type="NCBIfam" id="TIGR03144">
    <property type="entry name" value="cytochr_II_ccsB"/>
    <property type="match status" value="1"/>
</dbReference>
<evidence type="ECO:0000256" key="1">
    <source>
        <dbReference type="ARBA" id="ARBA00004141"/>
    </source>
</evidence>
<dbReference type="GO" id="GO:0020037">
    <property type="term" value="F:heme binding"/>
    <property type="evidence" value="ECO:0007669"/>
    <property type="project" value="InterPro"/>
</dbReference>
<dbReference type="AlphaFoldDB" id="A0A075JHE0"/>
<accession>A0A075JHE0</accession>
<feature type="transmembrane region" description="Helical" evidence="6">
    <location>
        <begin position="302"/>
        <end position="321"/>
    </location>
</feature>
<dbReference type="GO" id="GO:0017004">
    <property type="term" value="P:cytochrome complex assembly"/>
    <property type="evidence" value="ECO:0007669"/>
    <property type="project" value="UniProtKB-KW"/>
</dbReference>
<feature type="transmembrane region" description="Helical" evidence="6">
    <location>
        <begin position="177"/>
        <end position="197"/>
    </location>
</feature>
<dbReference type="PANTHER" id="PTHR30071:SF1">
    <property type="entry name" value="CYTOCHROME B_B6 PROTEIN-RELATED"/>
    <property type="match status" value="1"/>
</dbReference>
<dbReference type="OrthoDB" id="9814290at2"/>
<reference evidence="8 9" key="1">
    <citation type="submission" date="2014-07" db="EMBL/GenBank/DDBJ databases">
        <title>Genome Sequencing of Dermacoccus nishinomiyaensis.</title>
        <authorList>
            <person name="Hong K.W."/>
            <person name="Chan K.G."/>
        </authorList>
    </citation>
    <scope>NUCLEOTIDE SEQUENCE [LARGE SCALE GENOMIC DNA]</scope>
    <source>
        <strain evidence="8 9">M25</strain>
    </source>
</reference>
<keyword evidence="2 6" id="KW-0812">Transmembrane</keyword>
<keyword evidence="5 6" id="KW-0472">Membrane</keyword>
<evidence type="ECO:0000256" key="4">
    <source>
        <dbReference type="ARBA" id="ARBA00022989"/>
    </source>
</evidence>
<dbReference type="InterPro" id="IPR002541">
    <property type="entry name" value="Cyt_c_assembly"/>
</dbReference>
<dbReference type="PANTHER" id="PTHR30071">
    <property type="entry name" value="HEME EXPORTER PROTEIN C"/>
    <property type="match status" value="1"/>
</dbReference>
<evidence type="ECO:0000256" key="2">
    <source>
        <dbReference type="ARBA" id="ARBA00022692"/>
    </source>
</evidence>
<dbReference type="InterPro" id="IPR017562">
    <property type="entry name" value="Cyt_c_biogenesis_CcsA"/>
</dbReference>
<dbReference type="KEGG" id="dni:HX89_12325"/>
<comment type="subcellular location">
    <subcellularLocation>
        <location evidence="1">Membrane</location>
        <topology evidence="1">Multi-pass membrane protein</topology>
    </subcellularLocation>
</comment>
<keyword evidence="4 6" id="KW-1133">Transmembrane helix</keyword>
<evidence type="ECO:0000256" key="6">
    <source>
        <dbReference type="SAM" id="Phobius"/>
    </source>
</evidence>
<dbReference type="InterPro" id="IPR045062">
    <property type="entry name" value="Cyt_c_biogenesis_CcsA/CcmC"/>
</dbReference>
<dbReference type="GO" id="GO:0005886">
    <property type="term" value="C:plasma membrane"/>
    <property type="evidence" value="ECO:0007669"/>
    <property type="project" value="TreeGrafter"/>
</dbReference>
<evidence type="ECO:0000256" key="5">
    <source>
        <dbReference type="ARBA" id="ARBA00023136"/>
    </source>
</evidence>
<feature type="transmembrane region" description="Helical" evidence="6">
    <location>
        <begin position="21"/>
        <end position="43"/>
    </location>
</feature>
<protein>
    <submittedName>
        <fullName evidence="8">Cytochrome C biogenesis protein CcsB</fullName>
    </submittedName>
</protein>
<feature type="transmembrane region" description="Helical" evidence="6">
    <location>
        <begin position="122"/>
        <end position="141"/>
    </location>
</feature>
<feature type="transmembrane region" description="Helical" evidence="6">
    <location>
        <begin position="209"/>
        <end position="238"/>
    </location>
</feature>
<name>A0A075JHE0_9MICO</name>
<proteinExistence type="predicted"/>
<dbReference type="Proteomes" id="UP000027986">
    <property type="component" value="Chromosome"/>
</dbReference>
<evidence type="ECO:0000259" key="7">
    <source>
        <dbReference type="Pfam" id="PF01578"/>
    </source>
</evidence>
<evidence type="ECO:0000313" key="9">
    <source>
        <dbReference type="Proteomes" id="UP000027986"/>
    </source>
</evidence>
<dbReference type="HOGENOM" id="CLU_049710_0_0_11"/>
<keyword evidence="9" id="KW-1185">Reference proteome</keyword>
<keyword evidence="3" id="KW-0201">Cytochrome c-type biogenesis</keyword>
<dbReference type="EMBL" id="CP008889">
    <property type="protein sequence ID" value="AIF41586.1"/>
    <property type="molecule type" value="Genomic_DNA"/>
</dbReference>
<dbReference type="eggNOG" id="COG0755">
    <property type="taxonomic scope" value="Bacteria"/>
</dbReference>
<feature type="domain" description="Cytochrome c assembly protein" evidence="7">
    <location>
        <begin position="160"/>
        <end position="349"/>
    </location>
</feature>
<sequence length="359" mass="38868">MSAFAFIDEAHSTLAQNSTRAVYAAALVLTLAMLSFCVDLAQAPGRQARAGRRGAADEAAVEADAMSAEATSAGAAASSKASVGGATAVLERTRERRDLDGDGTPDVPADGHKRQWAGTGMALTWLGAAFLIAGIVMRSLAVHRPPLGNMYEFDLAGTAFLLVCFLLWSLRKDVRWLGAFVTLPATLFLILAAKVYYTEASKLMPSLQSYWLSIHVTVATLSVGLFTIGFVITALYLAQKTREERGKSGGFLRSLPDSETLDRLAYGVHIIAFPLWMFTVLCGAIWAQEAWGHYWNWDPKEVWSLVIFIVYAAYLHSRVTVGWSGRKAAAVVLVGFACILINYGVVNVFFVGQHSYSGL</sequence>
<evidence type="ECO:0000313" key="8">
    <source>
        <dbReference type="EMBL" id="AIF41586.1"/>
    </source>
</evidence>
<feature type="transmembrane region" description="Helical" evidence="6">
    <location>
        <begin position="328"/>
        <end position="350"/>
    </location>
</feature>
<dbReference type="Pfam" id="PF01578">
    <property type="entry name" value="Cytochrom_C_asm"/>
    <property type="match status" value="1"/>
</dbReference>